<proteinExistence type="predicted"/>
<keyword evidence="2" id="KW-1133">Transmembrane helix</keyword>
<dbReference type="PANTHER" id="PTHR43798:SF33">
    <property type="entry name" value="HYDROLASE, PUTATIVE (AFU_ORTHOLOGUE AFUA_2G14860)-RELATED"/>
    <property type="match status" value="1"/>
</dbReference>
<sequence length="479" mass="51968">MISPAGTEAASMTESTLLDTSAGQIQVLTCGPADGEAVLLMHGCPSDATTWKWLFPALIYNKYRAIAIDMPGCGGSPGTKLSSRSEFNAAKGGPVDIACAVLDALGIAKAALVGYDWGGGIVLSMALRKKNRVSKLVSFHPSYTPPKGENLSAMSVPVLVLWVKEDQFHNLTKWRKHFEALPSGKRELESALPLWPSLALQTMPRASRPLVCLSLVAAGYMATQLAAFVAAPAAPKAPRTQLQARGGGEYDVSDADIESFYQSLLTGSGGEQSRCIVLWDVFDHEDIIPWTDDLGELLVRLPQHVFRPQLFSHSGMCLARSKPATATLISLLLGPLVAAVVSKRNMSGQQQLAKIPTENQTDSGQPTPEKNVSTRHWNSEGHIHCWRKHLWPSTLFLGTVVLGQKRTQWTSCFVSSTTTATPFITFFFLVCLATTAFITFFFFFLDDICPAPASLQVMQLVMGCELLAENSAAKKKHCL</sequence>
<keyword evidence="2" id="KW-0472">Membrane</keyword>
<keyword evidence="5" id="KW-1185">Reference proteome</keyword>
<evidence type="ECO:0000256" key="2">
    <source>
        <dbReference type="SAM" id="Phobius"/>
    </source>
</evidence>
<name>A0A1Q9CY29_SYMMI</name>
<organism evidence="4 5">
    <name type="scientific">Symbiodinium microadriaticum</name>
    <name type="common">Dinoflagellate</name>
    <name type="synonym">Zooxanthella microadriatica</name>
    <dbReference type="NCBI Taxonomy" id="2951"/>
    <lineage>
        <taxon>Eukaryota</taxon>
        <taxon>Sar</taxon>
        <taxon>Alveolata</taxon>
        <taxon>Dinophyceae</taxon>
        <taxon>Suessiales</taxon>
        <taxon>Symbiodiniaceae</taxon>
        <taxon>Symbiodinium</taxon>
    </lineage>
</organism>
<evidence type="ECO:0000313" key="4">
    <source>
        <dbReference type="EMBL" id="OLP87848.1"/>
    </source>
</evidence>
<dbReference type="GO" id="GO:0016020">
    <property type="term" value="C:membrane"/>
    <property type="evidence" value="ECO:0007669"/>
    <property type="project" value="TreeGrafter"/>
</dbReference>
<feature type="transmembrane region" description="Helical" evidence="2">
    <location>
        <begin position="423"/>
        <end position="445"/>
    </location>
</feature>
<keyword evidence="4" id="KW-0378">Hydrolase</keyword>
<reference evidence="4 5" key="1">
    <citation type="submission" date="2016-02" db="EMBL/GenBank/DDBJ databases">
        <title>Genome analysis of coral dinoflagellate symbionts highlights evolutionary adaptations to a symbiotic lifestyle.</title>
        <authorList>
            <person name="Aranda M."/>
            <person name="Li Y."/>
            <person name="Liew Y.J."/>
            <person name="Baumgarten S."/>
            <person name="Simakov O."/>
            <person name="Wilson M."/>
            <person name="Piel J."/>
            <person name="Ashoor H."/>
            <person name="Bougouffa S."/>
            <person name="Bajic V.B."/>
            <person name="Ryu T."/>
            <person name="Ravasi T."/>
            <person name="Bayer T."/>
            <person name="Micklem G."/>
            <person name="Kim H."/>
            <person name="Bhak J."/>
            <person name="Lajeunesse T.C."/>
            <person name="Voolstra C.R."/>
        </authorList>
    </citation>
    <scope>NUCLEOTIDE SEQUENCE [LARGE SCALE GENOMIC DNA]</scope>
    <source>
        <strain evidence="4 5">CCMP2467</strain>
    </source>
</reference>
<dbReference type="GO" id="GO:0016787">
    <property type="term" value="F:hydrolase activity"/>
    <property type="evidence" value="ECO:0007669"/>
    <property type="project" value="UniProtKB-KW"/>
</dbReference>
<feature type="transmembrane region" description="Helical" evidence="2">
    <location>
        <begin position="324"/>
        <end position="341"/>
    </location>
</feature>
<feature type="region of interest" description="Disordered" evidence="1">
    <location>
        <begin position="351"/>
        <end position="374"/>
    </location>
</feature>
<evidence type="ECO:0000259" key="3">
    <source>
        <dbReference type="Pfam" id="PF00561"/>
    </source>
</evidence>
<dbReference type="Pfam" id="PF00561">
    <property type="entry name" value="Abhydrolase_1"/>
    <property type="match status" value="1"/>
</dbReference>
<dbReference type="InterPro" id="IPR000073">
    <property type="entry name" value="AB_hydrolase_1"/>
</dbReference>
<evidence type="ECO:0000256" key="1">
    <source>
        <dbReference type="SAM" id="MobiDB-lite"/>
    </source>
</evidence>
<comment type="caution">
    <text evidence="4">The sequence shown here is derived from an EMBL/GenBank/DDBJ whole genome shotgun (WGS) entry which is preliminary data.</text>
</comment>
<evidence type="ECO:0000313" key="5">
    <source>
        <dbReference type="Proteomes" id="UP000186817"/>
    </source>
</evidence>
<dbReference type="AlphaFoldDB" id="A0A1Q9CY29"/>
<dbReference type="OrthoDB" id="408373at2759"/>
<dbReference type="SUPFAM" id="SSF53474">
    <property type="entry name" value="alpha/beta-Hydrolases"/>
    <property type="match status" value="1"/>
</dbReference>
<dbReference type="Gene3D" id="3.40.50.1820">
    <property type="entry name" value="alpha/beta hydrolase"/>
    <property type="match status" value="1"/>
</dbReference>
<dbReference type="InterPro" id="IPR050266">
    <property type="entry name" value="AB_hydrolase_sf"/>
</dbReference>
<dbReference type="PANTHER" id="PTHR43798">
    <property type="entry name" value="MONOACYLGLYCEROL LIPASE"/>
    <property type="match status" value="1"/>
</dbReference>
<dbReference type="Proteomes" id="UP000186817">
    <property type="component" value="Unassembled WGS sequence"/>
</dbReference>
<feature type="domain" description="AB hydrolase-1" evidence="3">
    <location>
        <begin position="37"/>
        <end position="150"/>
    </location>
</feature>
<dbReference type="EMBL" id="LSRX01000840">
    <property type="protein sequence ID" value="OLP87848.1"/>
    <property type="molecule type" value="Genomic_DNA"/>
</dbReference>
<dbReference type="PRINTS" id="PR00111">
    <property type="entry name" value="ABHYDROLASE"/>
</dbReference>
<dbReference type="InterPro" id="IPR029058">
    <property type="entry name" value="AB_hydrolase_fold"/>
</dbReference>
<accession>A0A1Q9CY29</accession>
<gene>
    <name evidence="4" type="primary">Ephx2</name>
    <name evidence="4" type="ORF">AK812_SmicGene30900</name>
</gene>
<protein>
    <submittedName>
        <fullName evidence="4">Bifunctional epoxide hydrolase 2</fullName>
    </submittedName>
</protein>
<keyword evidence="2" id="KW-0812">Transmembrane</keyword>